<accession>E7C1V3</accession>
<keyword evidence="2" id="KW-0472">Membrane</keyword>
<feature type="compositionally biased region" description="Acidic residues" evidence="1">
    <location>
        <begin position="133"/>
        <end position="147"/>
    </location>
</feature>
<name>E7C1V3_9GAMM</name>
<protein>
    <submittedName>
        <fullName evidence="3">Uncharacterized protein</fullName>
    </submittedName>
</protein>
<evidence type="ECO:0000256" key="1">
    <source>
        <dbReference type="SAM" id="MobiDB-lite"/>
    </source>
</evidence>
<sequence length="579" mass="66304">MASVSERNLIRYASNVENGATVGDKTYEIDCPYAELFIIFHYNYEVKCKPVGPTGKVSGKVYEDEYIKMKKYIKDEINNIYEEQSKLFDETEGLLFMKEFVQDGCGEKYKLGFVDIDKFKKYKKRYDDAYSSGDDDGDDENNSDDEDNGKTFLYSNHDIDQNLMERVDKKLSECSCVHHLFGKRSIKNLDENLTYDLCCSATSNNPGPKCALYCTGSYFLLIEIERLIGEYLAEENPKHVMVDRKLNMVYGKEVTYLTDKILIPEEINIGSRVKSGSEIMFEYQFQKKAGEKNYKLMDTNFHDKHKEPIFKDDVVMICGYEDPIYGFEPYGKVIALNDKTKTITIDLTTTGEKLDRQLHDNKSNKKGQGILVLKPGSRSEMCYADSNEEEYSILNNVSRNVVGIDLNNTEIALNQFYHVRMCNDLDKLSSLMKSHGETSVGNAEMLRIPIEYFQILLRLLPIGQNHRVGVKCLQENGEETSIYMKVKVTKVSEESESRVLWYWTKDQEIAEETDNIDEIATCKPRCRLFNGKTLLLFPDCCQLQFVNKPTMAKCAGCILIALFGVFAIFFALFAALVSS</sequence>
<feature type="region of interest" description="Disordered" evidence="1">
    <location>
        <begin position="128"/>
        <end position="151"/>
    </location>
</feature>
<proteinExistence type="predicted"/>
<evidence type="ECO:0000313" key="3">
    <source>
        <dbReference type="EMBL" id="ADI21427.1"/>
    </source>
</evidence>
<dbReference type="EMBL" id="GU567954">
    <property type="protein sequence ID" value="ADI21427.1"/>
    <property type="molecule type" value="Genomic_DNA"/>
</dbReference>
<reference evidence="3" key="1">
    <citation type="submission" date="2010-01" db="EMBL/GenBank/DDBJ databases">
        <title>Genome fragments of uncultured bacteria from the North Pacific subtropical Gyre.</title>
        <authorList>
            <person name="Pham V.D."/>
            <person name="Delong E.F."/>
        </authorList>
    </citation>
    <scope>NUCLEOTIDE SEQUENCE</scope>
</reference>
<keyword evidence="2" id="KW-0812">Transmembrane</keyword>
<organism evidence="3">
    <name type="scientific">uncultured gamma proteobacterium HF0010_26J14</name>
    <dbReference type="NCBI Taxonomy" id="723564"/>
    <lineage>
        <taxon>Bacteria</taxon>
        <taxon>Pseudomonadati</taxon>
        <taxon>Pseudomonadota</taxon>
        <taxon>Gammaproteobacteria</taxon>
        <taxon>environmental samples</taxon>
    </lineage>
</organism>
<evidence type="ECO:0000256" key="2">
    <source>
        <dbReference type="SAM" id="Phobius"/>
    </source>
</evidence>
<dbReference type="AlphaFoldDB" id="E7C1V3"/>
<feature type="transmembrane region" description="Helical" evidence="2">
    <location>
        <begin position="558"/>
        <end position="577"/>
    </location>
</feature>
<keyword evidence="2" id="KW-1133">Transmembrane helix</keyword>